<dbReference type="EnsemblProtists" id="Phyra95213">
    <property type="protein sequence ID" value="Phyra95213"/>
    <property type="gene ID" value="Phyra95213"/>
</dbReference>
<evidence type="ECO:0000313" key="4">
    <source>
        <dbReference type="Proteomes" id="UP000005238"/>
    </source>
</evidence>
<dbReference type="HOGENOM" id="CLU_257979_0_0_1"/>
<evidence type="ECO:0000256" key="1">
    <source>
        <dbReference type="SAM" id="Phobius"/>
    </source>
</evidence>
<organism evidence="3 4">
    <name type="scientific">Phytophthora ramorum</name>
    <name type="common">Sudden oak death agent</name>
    <dbReference type="NCBI Taxonomy" id="164328"/>
    <lineage>
        <taxon>Eukaryota</taxon>
        <taxon>Sar</taxon>
        <taxon>Stramenopiles</taxon>
        <taxon>Oomycota</taxon>
        <taxon>Peronosporomycetes</taxon>
        <taxon>Peronosporales</taxon>
        <taxon>Peronosporaceae</taxon>
        <taxon>Phytophthora</taxon>
    </lineage>
</organism>
<dbReference type="OMA" id="NEECVTI"/>
<sequence length="1177" mass="123230">MGILPSTSASGMEIDATIASKSRIPHWIEVQCETGSGPSCDAQRVDAVAVQGRHDVFIRYEAPDTGSNGALRWTGELLTLDITASRKTVEVVLQQKDQLQRVVGQGSGNVIVEDNVLATMGPSLSIAVLGSGDVFATSTETVKVDTLILTSKGSGLLQTSLSEIRVSKVLLEYFSSGDVVLLSTSEGDVDRLAIIAEGSGDACLSWGSPLSINQLEVQQVGSGDVSIGPQGSCQSAKLAMQGSGRLDVGGVLCDRADVDLMGSGKVVVQAADSLCVAAYGSGHVKFSGSSPKSISSTGYRRLYPTPVKSVELDSAESSSGAAGVFWDGMNRDKDNIVPLTAFVFLVAMVLRWFNNSRRRAREEQRQPLLGAQRRVAMNDTLSADAASYWTVRCTPGGALCNQDQPFVVIVTGSYDVVLRYADADAAGDGDVARVSVKDSSPHNVLTQMMMIDDDLDVVLLRKERVQRVVNQGSGDLTVHEDVLVSSGSSLTIAAVGSGDLYLKSFTSLTVDELSLESQGSGRLQASFADFDVKSLSMKVISSGDVTALAGAKGTAALFTLSVEGSGALCLSSGSSLESDQLVIDKIGSGDISLGPRGSCQNAEISTKGSGTIDAGGIQCHNVNVDQLGSADIVVQATGSLSGDVYGRGHLKYYGAAPHSIDNVNYMGLVTADPASSSYHPSGYTVGSSAGVAGQSAGEDFRYDLAIDQSNILYLAGVVFLVALVLRWFNESRRRAREEQRQPLVAPSSFLLAKVVMKCVSLFAALVVVLFQPVAEGALSVTSTEPMRAYDVNGAFLEMVWAVRGEDGDVLDDLKVQVAGNVFVDYDASLRAADGGIAAKVIMRSSSPDMIDLVDVSVHEAEGSGIRVHYKNKNARVVGEVVTQIIVSNPNVLASLSATHSDNVVVGDGVVVTNDPTASLELDTSSDAEIFVGSLENDHFSLKAIGIASSGDGHVQFLASSIQAASVTVSLSGDSKAAILATDRITVDSLVSTISGDGKVFVQTADLQSEKLSATLSGDGKVSYSSAGSCVDQTIHLSGDAAVYAGSIVCKNTVVATSGDGKAIVQTTGSLTSVGGGSVKYVNAPPRRIVSSSIFRKHSNVKPAKYNKFKTHRPSTPPARAPTELTIVLKAAWFGDSPHVSVYMGIGSSIVIEGTGLAIANIPEVRERHVREQYKPLV</sequence>
<dbReference type="Proteomes" id="UP000005238">
    <property type="component" value="Unassembled WGS sequence"/>
</dbReference>
<feature type="domain" description="Putative auto-transporter adhesin head GIN" evidence="2">
    <location>
        <begin position="573"/>
        <end position="655"/>
    </location>
</feature>
<feature type="transmembrane region" description="Helical" evidence="1">
    <location>
        <begin position="749"/>
        <end position="770"/>
    </location>
</feature>
<dbReference type="VEuPathDB" id="FungiDB:KRP23_15179"/>
<dbReference type="VEuPathDB" id="FungiDB:KRP23_15180"/>
<dbReference type="VEuPathDB" id="FungiDB:KRP23_15181"/>
<keyword evidence="1" id="KW-1133">Transmembrane helix</keyword>
<reference evidence="4" key="1">
    <citation type="journal article" date="2006" name="Science">
        <title>Phytophthora genome sequences uncover evolutionary origins and mechanisms of pathogenesis.</title>
        <authorList>
            <person name="Tyler B.M."/>
            <person name="Tripathy S."/>
            <person name="Zhang X."/>
            <person name="Dehal P."/>
            <person name="Jiang R.H."/>
            <person name="Aerts A."/>
            <person name="Arredondo F.D."/>
            <person name="Baxter L."/>
            <person name="Bensasson D."/>
            <person name="Beynon J.L."/>
            <person name="Chapman J."/>
            <person name="Damasceno C.M."/>
            <person name="Dorrance A.E."/>
            <person name="Dou D."/>
            <person name="Dickerman A.W."/>
            <person name="Dubchak I.L."/>
            <person name="Garbelotto M."/>
            <person name="Gijzen M."/>
            <person name="Gordon S.G."/>
            <person name="Govers F."/>
            <person name="Grunwald N.J."/>
            <person name="Huang W."/>
            <person name="Ivors K.L."/>
            <person name="Jones R.W."/>
            <person name="Kamoun S."/>
            <person name="Krampis K."/>
            <person name="Lamour K.H."/>
            <person name="Lee M.K."/>
            <person name="McDonald W.H."/>
            <person name="Medina M."/>
            <person name="Meijer H.J."/>
            <person name="Nordberg E.K."/>
            <person name="Maclean D.J."/>
            <person name="Ospina-Giraldo M.D."/>
            <person name="Morris P.F."/>
            <person name="Phuntumart V."/>
            <person name="Putnam N.H."/>
            <person name="Rash S."/>
            <person name="Rose J.K."/>
            <person name="Sakihama Y."/>
            <person name="Salamov A.A."/>
            <person name="Savidor A."/>
            <person name="Scheuring C.F."/>
            <person name="Smith B.M."/>
            <person name="Sobral B.W."/>
            <person name="Terry A."/>
            <person name="Torto-Alalibo T.A."/>
            <person name="Win J."/>
            <person name="Xu Z."/>
            <person name="Zhang H."/>
            <person name="Grigoriev I.V."/>
            <person name="Rokhsar D.S."/>
            <person name="Boore J.L."/>
        </authorList>
    </citation>
    <scope>NUCLEOTIDE SEQUENCE [LARGE SCALE GENOMIC DNA]</scope>
    <source>
        <strain evidence="4">Pr102</strain>
    </source>
</reference>
<dbReference type="EMBL" id="DS566031">
    <property type="status" value="NOT_ANNOTATED_CDS"/>
    <property type="molecule type" value="Genomic_DNA"/>
</dbReference>
<dbReference type="eggNOG" id="ENOG502SCJU">
    <property type="taxonomic scope" value="Eukaryota"/>
</dbReference>
<dbReference type="VEuPathDB" id="FungiDB:KRP22_15346"/>
<proteinExistence type="predicted"/>
<evidence type="ECO:0000313" key="3">
    <source>
        <dbReference type="EnsemblProtists" id="Phyra95213"/>
    </source>
</evidence>
<keyword evidence="4" id="KW-1185">Reference proteome</keyword>
<reference evidence="3" key="2">
    <citation type="submission" date="2015-06" db="UniProtKB">
        <authorList>
            <consortium name="EnsemblProtists"/>
        </authorList>
    </citation>
    <scope>IDENTIFICATION</scope>
    <source>
        <strain evidence="3">Pr102</strain>
    </source>
</reference>
<dbReference type="Pfam" id="PF10988">
    <property type="entry name" value="DUF2807"/>
    <property type="match status" value="2"/>
</dbReference>
<feature type="transmembrane region" description="Helical" evidence="1">
    <location>
        <begin position="711"/>
        <end position="728"/>
    </location>
</feature>
<dbReference type="InParanoid" id="H3HCI5"/>
<keyword evidence="1" id="KW-0812">Transmembrane</keyword>
<keyword evidence="1" id="KW-0472">Membrane</keyword>
<dbReference type="VEuPathDB" id="FungiDB:KRP22_15348"/>
<protein>
    <recommendedName>
        <fullName evidence="2">Putative auto-transporter adhesin head GIN domain-containing protein</fullName>
    </recommendedName>
</protein>
<name>H3HCI5_PHYRM</name>
<dbReference type="AlphaFoldDB" id="H3HCI5"/>
<dbReference type="PANTHER" id="PTHR39200">
    <property type="entry name" value="HYPOTHETICAL EXPORTED PROTEIN"/>
    <property type="match status" value="1"/>
</dbReference>
<accession>H3HCI5</accession>
<evidence type="ECO:0000259" key="2">
    <source>
        <dbReference type="Pfam" id="PF10988"/>
    </source>
</evidence>
<dbReference type="Gene3D" id="2.160.20.120">
    <property type="match status" value="5"/>
</dbReference>
<dbReference type="VEuPathDB" id="FungiDB:KRP22_15347"/>
<dbReference type="PANTHER" id="PTHR39200:SF1">
    <property type="entry name" value="AUTO-TRANSPORTER ADHESIN HEAD GIN DOMAIN-CONTAINING PROTEIN-RELATED"/>
    <property type="match status" value="1"/>
</dbReference>
<dbReference type="InterPro" id="IPR021255">
    <property type="entry name" value="DUF2807"/>
</dbReference>
<feature type="domain" description="Putative auto-transporter adhesin head GIN" evidence="2">
    <location>
        <begin position="115"/>
        <end position="289"/>
    </location>
</feature>